<dbReference type="EMBL" id="BQNB010009591">
    <property type="protein sequence ID" value="GJS65629.1"/>
    <property type="molecule type" value="Genomic_DNA"/>
</dbReference>
<comment type="caution">
    <text evidence="2">The sequence shown here is derived from an EMBL/GenBank/DDBJ whole genome shotgun (WGS) entry which is preliminary data.</text>
</comment>
<feature type="region of interest" description="Disordered" evidence="1">
    <location>
        <begin position="282"/>
        <end position="301"/>
    </location>
</feature>
<evidence type="ECO:0008006" key="4">
    <source>
        <dbReference type="Google" id="ProtNLM"/>
    </source>
</evidence>
<proteinExistence type="predicted"/>
<evidence type="ECO:0000313" key="2">
    <source>
        <dbReference type="EMBL" id="GJS65629.1"/>
    </source>
</evidence>
<evidence type="ECO:0000313" key="3">
    <source>
        <dbReference type="Proteomes" id="UP001151760"/>
    </source>
</evidence>
<keyword evidence="3" id="KW-1185">Reference proteome</keyword>
<feature type="non-terminal residue" evidence="2">
    <location>
        <position position="410"/>
    </location>
</feature>
<dbReference type="Proteomes" id="UP001151760">
    <property type="component" value="Unassembled WGS sequence"/>
</dbReference>
<accession>A0ABQ4XJV1</accession>
<organism evidence="2 3">
    <name type="scientific">Tanacetum coccineum</name>
    <dbReference type="NCBI Taxonomy" id="301880"/>
    <lineage>
        <taxon>Eukaryota</taxon>
        <taxon>Viridiplantae</taxon>
        <taxon>Streptophyta</taxon>
        <taxon>Embryophyta</taxon>
        <taxon>Tracheophyta</taxon>
        <taxon>Spermatophyta</taxon>
        <taxon>Magnoliopsida</taxon>
        <taxon>eudicotyledons</taxon>
        <taxon>Gunneridae</taxon>
        <taxon>Pentapetalae</taxon>
        <taxon>asterids</taxon>
        <taxon>campanulids</taxon>
        <taxon>Asterales</taxon>
        <taxon>Asteraceae</taxon>
        <taxon>Asteroideae</taxon>
        <taxon>Anthemideae</taxon>
        <taxon>Anthemidinae</taxon>
        <taxon>Tanacetum</taxon>
    </lineage>
</organism>
<protein>
    <recommendedName>
        <fullName evidence="4">Zinc finger, CCHC-type</fullName>
    </recommendedName>
</protein>
<reference evidence="2" key="1">
    <citation type="journal article" date="2022" name="Int. J. Mol. Sci.">
        <title>Draft Genome of Tanacetum Coccineum: Genomic Comparison of Closely Related Tanacetum-Family Plants.</title>
        <authorList>
            <person name="Yamashiro T."/>
            <person name="Shiraishi A."/>
            <person name="Nakayama K."/>
            <person name="Satake H."/>
        </authorList>
    </citation>
    <scope>NUCLEOTIDE SEQUENCE</scope>
</reference>
<reference evidence="2" key="2">
    <citation type="submission" date="2022-01" db="EMBL/GenBank/DDBJ databases">
        <authorList>
            <person name="Yamashiro T."/>
            <person name="Shiraishi A."/>
            <person name="Satake H."/>
            <person name="Nakayama K."/>
        </authorList>
    </citation>
    <scope>NUCLEOTIDE SEQUENCE</scope>
</reference>
<feature type="compositionally biased region" description="Basic and acidic residues" evidence="1">
    <location>
        <begin position="282"/>
        <end position="300"/>
    </location>
</feature>
<evidence type="ECO:0000256" key="1">
    <source>
        <dbReference type="SAM" id="MobiDB-lite"/>
    </source>
</evidence>
<sequence>MVSQSKNDLQYYVSINLEQKVACLMLSIKAFHACKQEEGQSVSSYLLKMKSYLDTLERIGCAMPNELGVSLILNSLNKDSDQFIHNYNMHSMGKTLAELHDMLKLYEKGIPKKDETPTVLAIRKGKIQKDKKKKPQGARGLRESRKLKHEALSLYIGNGMRAAVEAIRSFDLILPSGLIIVLDNCHFAPTVTRARILNMVPTKTVDRTPYEIWHRKAPKLSYLRVCGCYPKETMGYYFYYPLENKNFVSQNAEFFENSFMIQEMSGSHGLLKMSGSDKGLEIRQKEDTQPSENTSKEHNEVASIEVEPENVGVPIRRSARIPQVPYRYGYYVDIKEYELGDLDEPPNYKAALADPESDKWLEAMNTEMQSMKDNQVWYMVDLLSNCRTVGCKWFFKKNTNMDGNVHTFKA</sequence>
<gene>
    <name evidence="2" type="ORF">Tco_0680193</name>
</gene>
<name>A0ABQ4XJV1_9ASTR</name>